<protein>
    <submittedName>
        <fullName evidence="2">Uncharacterized protein</fullName>
    </submittedName>
</protein>
<dbReference type="Proteomes" id="UP000176998">
    <property type="component" value="Unassembled WGS sequence"/>
</dbReference>
<feature type="region of interest" description="Disordered" evidence="1">
    <location>
        <begin position="92"/>
        <end position="154"/>
    </location>
</feature>
<comment type="caution">
    <text evidence="2">The sequence shown here is derived from an EMBL/GenBank/DDBJ whole genome shotgun (WGS) entry which is preliminary data.</text>
</comment>
<organism evidence="2 3">
    <name type="scientific">Colletotrichum orchidophilum</name>
    <dbReference type="NCBI Taxonomy" id="1209926"/>
    <lineage>
        <taxon>Eukaryota</taxon>
        <taxon>Fungi</taxon>
        <taxon>Dikarya</taxon>
        <taxon>Ascomycota</taxon>
        <taxon>Pezizomycotina</taxon>
        <taxon>Sordariomycetes</taxon>
        <taxon>Hypocreomycetidae</taxon>
        <taxon>Glomerellales</taxon>
        <taxon>Glomerellaceae</taxon>
        <taxon>Colletotrichum</taxon>
    </lineage>
</organism>
<sequence length="265" mass="29898">MMTCNFNPFILPSGFLSQDKSIRTLVNTTCYTIFTSPHLHKTPATSNDDPLPLHSRIKVPRIYNEFQSLDLEQIRSREYHQGHFRHCCYSASSSNTDLPQQRAKRRRDWGLAPKDVSVSSPQSNTKYRRPRSWSSRRSSTYSSEGSGIISIDSPDSGYSADDEFAFDDNETVTPLFSGEILVENVEENLMLPPLSPAQSDDVSIVEHTVSNTWDGGDDHAITHVEFPYSDTEFSTANDVPVARPSLSSYKKDDKWIIRIFVPPSA</sequence>
<gene>
    <name evidence="2" type="ORF">CORC01_06721</name>
</gene>
<evidence type="ECO:0000313" key="3">
    <source>
        <dbReference type="Proteomes" id="UP000176998"/>
    </source>
</evidence>
<accession>A0A1G4B9T7</accession>
<name>A0A1G4B9T7_9PEZI</name>
<dbReference type="RefSeq" id="XP_022475204.1">
    <property type="nucleotide sequence ID" value="XM_022618360.1"/>
</dbReference>
<evidence type="ECO:0000313" key="2">
    <source>
        <dbReference type="EMBL" id="OHE98052.1"/>
    </source>
</evidence>
<reference evidence="2 3" key="1">
    <citation type="submission" date="2016-09" db="EMBL/GenBank/DDBJ databases">
        <authorList>
            <person name="Capua I."/>
            <person name="De Benedictis P."/>
            <person name="Joannis T."/>
            <person name="Lombin L.H."/>
            <person name="Cattoli G."/>
        </authorList>
    </citation>
    <scope>NUCLEOTIDE SEQUENCE [LARGE SCALE GENOMIC DNA]</scope>
    <source>
        <strain evidence="2 3">IMI 309357</strain>
    </source>
</reference>
<evidence type="ECO:0000256" key="1">
    <source>
        <dbReference type="SAM" id="MobiDB-lite"/>
    </source>
</evidence>
<feature type="compositionally biased region" description="Low complexity" evidence="1">
    <location>
        <begin position="132"/>
        <end position="154"/>
    </location>
</feature>
<dbReference type="EMBL" id="MJBS01000051">
    <property type="protein sequence ID" value="OHE98052.1"/>
    <property type="molecule type" value="Genomic_DNA"/>
</dbReference>
<dbReference type="AlphaFoldDB" id="A0A1G4B9T7"/>
<dbReference type="GeneID" id="34559870"/>
<proteinExistence type="predicted"/>
<keyword evidence="3" id="KW-1185">Reference proteome</keyword>